<organism evidence="1 2">
    <name type="scientific">SAR324 cluster bacterium</name>
    <dbReference type="NCBI Taxonomy" id="2024889"/>
    <lineage>
        <taxon>Bacteria</taxon>
        <taxon>Deltaproteobacteria</taxon>
        <taxon>SAR324 cluster</taxon>
    </lineage>
</organism>
<sequence length="67" mass="7379">MSLEELVAQTELKSLHQIHTDFGTSYPQVLQLAKRFSAGLMIIVPHGHKTLGRLLMGSKTGSLVYKA</sequence>
<protein>
    <recommendedName>
        <fullName evidence="3">UspA domain-containing protein</fullName>
    </recommendedName>
</protein>
<accession>A0A2D6YFK5</accession>
<evidence type="ECO:0000313" key="2">
    <source>
        <dbReference type="Proteomes" id="UP000226525"/>
    </source>
</evidence>
<evidence type="ECO:0008006" key="3">
    <source>
        <dbReference type="Google" id="ProtNLM"/>
    </source>
</evidence>
<dbReference type="Proteomes" id="UP000226525">
    <property type="component" value="Unassembled WGS sequence"/>
</dbReference>
<gene>
    <name evidence="1" type="ORF">CMN54_00630</name>
</gene>
<reference evidence="2" key="1">
    <citation type="submission" date="2017-09" db="EMBL/GenBank/DDBJ databases">
        <title>The Reconstruction of 2,631 Draft Metagenome-Assembled Genomes from the Global Oceans.</title>
        <authorList>
            <person name="Tully B.J."/>
            <person name="Graham E.D."/>
            <person name="Heidelberg J.F."/>
        </authorList>
    </citation>
    <scope>NUCLEOTIDE SEQUENCE [LARGE SCALE GENOMIC DNA]</scope>
</reference>
<evidence type="ECO:0000313" key="1">
    <source>
        <dbReference type="EMBL" id="MAH61959.1"/>
    </source>
</evidence>
<name>A0A2D6YFK5_9DELT</name>
<dbReference type="SUPFAM" id="SSF52402">
    <property type="entry name" value="Adenine nucleotide alpha hydrolases-like"/>
    <property type="match status" value="1"/>
</dbReference>
<comment type="caution">
    <text evidence="1">The sequence shown here is derived from an EMBL/GenBank/DDBJ whole genome shotgun (WGS) entry which is preliminary data.</text>
</comment>
<dbReference type="EMBL" id="NZEX01000006">
    <property type="protein sequence ID" value="MAH61959.1"/>
    <property type="molecule type" value="Genomic_DNA"/>
</dbReference>
<proteinExistence type="predicted"/>
<dbReference type="AlphaFoldDB" id="A0A2D6YFK5"/>